<dbReference type="EMBL" id="SMOL01000559">
    <property type="protein sequence ID" value="KAB2606662.1"/>
    <property type="molecule type" value="Genomic_DNA"/>
</dbReference>
<feature type="region of interest" description="Disordered" evidence="1">
    <location>
        <begin position="1"/>
        <end position="51"/>
    </location>
</feature>
<name>A0A5N5FZT3_9ROSA</name>
<feature type="compositionally biased region" description="Basic and acidic residues" evidence="1">
    <location>
        <begin position="16"/>
        <end position="25"/>
    </location>
</feature>
<sequence length="51" mass="5132">MKGGPAVDEGVDDEGGAEKEGKGEVDEVEEGLEWVCGDDGGEMHLGSGGPD</sequence>
<evidence type="ECO:0000256" key="1">
    <source>
        <dbReference type="SAM" id="MobiDB-lite"/>
    </source>
</evidence>
<reference evidence="2 3" key="3">
    <citation type="submission" date="2019-11" db="EMBL/GenBank/DDBJ databases">
        <title>A de novo genome assembly of a pear dwarfing rootstock.</title>
        <authorList>
            <person name="Wang F."/>
            <person name="Wang J."/>
            <person name="Li S."/>
            <person name="Zhang Y."/>
            <person name="Fang M."/>
            <person name="Ma L."/>
            <person name="Zhao Y."/>
            <person name="Jiang S."/>
        </authorList>
    </citation>
    <scope>NUCLEOTIDE SEQUENCE [LARGE SCALE GENOMIC DNA]</scope>
    <source>
        <strain evidence="2">S2</strain>
        <tissue evidence="2">Leaf</tissue>
    </source>
</reference>
<organism evidence="2 3">
    <name type="scientific">Pyrus ussuriensis x Pyrus communis</name>
    <dbReference type="NCBI Taxonomy" id="2448454"/>
    <lineage>
        <taxon>Eukaryota</taxon>
        <taxon>Viridiplantae</taxon>
        <taxon>Streptophyta</taxon>
        <taxon>Embryophyta</taxon>
        <taxon>Tracheophyta</taxon>
        <taxon>Spermatophyta</taxon>
        <taxon>Magnoliopsida</taxon>
        <taxon>eudicotyledons</taxon>
        <taxon>Gunneridae</taxon>
        <taxon>Pentapetalae</taxon>
        <taxon>rosids</taxon>
        <taxon>fabids</taxon>
        <taxon>Rosales</taxon>
        <taxon>Rosaceae</taxon>
        <taxon>Amygdaloideae</taxon>
        <taxon>Maleae</taxon>
        <taxon>Pyrus</taxon>
    </lineage>
</organism>
<keyword evidence="3" id="KW-1185">Reference proteome</keyword>
<evidence type="ECO:0000313" key="2">
    <source>
        <dbReference type="EMBL" id="KAB2606662.1"/>
    </source>
</evidence>
<protein>
    <submittedName>
        <fullName evidence="2">Protein ARABIDILLO 2-like</fullName>
    </submittedName>
</protein>
<gene>
    <name evidence="2" type="ORF">D8674_006379</name>
</gene>
<comment type="caution">
    <text evidence="2">The sequence shown here is derived from an EMBL/GenBank/DDBJ whole genome shotgun (WGS) entry which is preliminary data.</text>
</comment>
<dbReference type="Proteomes" id="UP000327157">
    <property type="component" value="Chromosome 11"/>
</dbReference>
<accession>A0A5N5FZT3</accession>
<evidence type="ECO:0000313" key="3">
    <source>
        <dbReference type="Proteomes" id="UP000327157"/>
    </source>
</evidence>
<dbReference type="AlphaFoldDB" id="A0A5N5FZT3"/>
<reference evidence="3" key="2">
    <citation type="submission" date="2019-10" db="EMBL/GenBank/DDBJ databases">
        <title>A de novo genome assembly of a pear dwarfing rootstock.</title>
        <authorList>
            <person name="Wang F."/>
            <person name="Wang J."/>
            <person name="Li S."/>
            <person name="Zhang Y."/>
            <person name="Fang M."/>
            <person name="Ma L."/>
            <person name="Zhao Y."/>
            <person name="Jiang S."/>
        </authorList>
    </citation>
    <scope>NUCLEOTIDE SEQUENCE [LARGE SCALE GENOMIC DNA]</scope>
</reference>
<proteinExistence type="predicted"/>
<reference evidence="2 3" key="1">
    <citation type="submission" date="2019-09" db="EMBL/GenBank/DDBJ databases">
        <authorList>
            <person name="Ou C."/>
        </authorList>
    </citation>
    <scope>NUCLEOTIDE SEQUENCE [LARGE SCALE GENOMIC DNA]</scope>
    <source>
        <strain evidence="2">S2</strain>
        <tissue evidence="2">Leaf</tissue>
    </source>
</reference>